<evidence type="ECO:0000256" key="1">
    <source>
        <dbReference type="ARBA" id="ARBA00007708"/>
    </source>
</evidence>
<dbReference type="InterPro" id="IPR038425">
    <property type="entry name" value="GAT_sf"/>
</dbReference>
<dbReference type="Proteomes" id="UP000479190">
    <property type="component" value="Unassembled WGS sequence"/>
</dbReference>
<sequence>MSFFGVNVTNPFSSPVGQRIEQATDASLPSENWQLNMEICDIINETEDGPRDAIKAIKRRLNQAAGKNYTIVMYTLTVLETCVKNCGKRFHAVACTREFVQELVKLIGPKNEPPTAVQEKVLNLIQSWADTFKNQPHTQGVVQVYQELKSKGIEFPMTDLDAMAPIITPERSVPDATDAPGAVAAALSGQQRSVQHSSESAAVAAAAAACARQPIQPTEQQMLKLRGELDTVQRSMRVFSEMLAAYSNTTASEANNDKALAEDIELLIELYNTCTVMQERVVDLIGKLAHDELTAELLQINDEMNNLFLRYTRFMKNHRVTSSTPSALVAQAIGGSGGTPSAAALKKQMEAAASGGAGDGASSFAQAEALIDLSEVDGEAAAGASALSMDAMNQRMGAIGLEDDAAKSRRKDVKDEFEAFAQSRTTGSSDSTRNKKERRDDQDELDASKTDTKNSVSLNYIQIEMLLLTKNSSTYIYLQYVTSPEFERFLAERTAAVAAEVAGGAGAIGSSTGAIQRQHIDEK</sequence>
<dbReference type="Pfam" id="PF00790">
    <property type="entry name" value="VHS"/>
    <property type="match status" value="1"/>
</dbReference>
<evidence type="ECO:0000313" key="7">
    <source>
        <dbReference type="EMBL" id="CAB0028456.1"/>
    </source>
</evidence>
<dbReference type="OrthoDB" id="2018246at2759"/>
<dbReference type="SMART" id="SM00288">
    <property type="entry name" value="VHS"/>
    <property type="match status" value="1"/>
</dbReference>
<dbReference type="PANTHER" id="PTHR13856">
    <property type="entry name" value="VHS DOMAIN CONTAINING PROTEIN FAMILY"/>
    <property type="match status" value="1"/>
</dbReference>
<dbReference type="PROSITE" id="PS50909">
    <property type="entry name" value="GAT"/>
    <property type="match status" value="1"/>
</dbReference>
<keyword evidence="8" id="KW-1185">Reference proteome</keyword>
<dbReference type="GO" id="GO:0007165">
    <property type="term" value="P:signal transduction"/>
    <property type="evidence" value="ECO:0007669"/>
    <property type="project" value="TreeGrafter"/>
</dbReference>
<dbReference type="GO" id="GO:0005768">
    <property type="term" value="C:endosome"/>
    <property type="evidence" value="ECO:0007669"/>
    <property type="project" value="TreeGrafter"/>
</dbReference>
<dbReference type="CDD" id="cd14233">
    <property type="entry name" value="GAT_TOM1_like"/>
    <property type="match status" value="1"/>
</dbReference>
<dbReference type="AlphaFoldDB" id="A0A6H5HSZ3"/>
<dbReference type="InterPro" id="IPR002014">
    <property type="entry name" value="VHS_dom"/>
</dbReference>
<dbReference type="InterPro" id="IPR008942">
    <property type="entry name" value="ENTH_VHS"/>
</dbReference>
<dbReference type="GO" id="GO:0015031">
    <property type="term" value="P:protein transport"/>
    <property type="evidence" value="ECO:0007669"/>
    <property type="project" value="UniProtKB-KW"/>
</dbReference>
<dbReference type="GO" id="GO:0043130">
    <property type="term" value="F:ubiquitin binding"/>
    <property type="evidence" value="ECO:0007669"/>
    <property type="project" value="InterPro"/>
</dbReference>
<dbReference type="PROSITE" id="PS50179">
    <property type="entry name" value="VHS"/>
    <property type="match status" value="1"/>
</dbReference>
<gene>
    <name evidence="7" type="ORF">TBRA_LOCUS625</name>
</gene>
<evidence type="ECO:0000256" key="2">
    <source>
        <dbReference type="ARBA" id="ARBA00022448"/>
    </source>
</evidence>
<dbReference type="InterPro" id="IPR004152">
    <property type="entry name" value="GAT_dom"/>
</dbReference>
<dbReference type="Pfam" id="PF03127">
    <property type="entry name" value="GAT"/>
    <property type="match status" value="1"/>
</dbReference>
<evidence type="ECO:0000259" key="5">
    <source>
        <dbReference type="PROSITE" id="PS50179"/>
    </source>
</evidence>
<dbReference type="GO" id="GO:0035091">
    <property type="term" value="F:phosphatidylinositol binding"/>
    <property type="evidence" value="ECO:0007669"/>
    <property type="project" value="InterPro"/>
</dbReference>
<dbReference type="InterPro" id="IPR014645">
    <property type="entry name" value="TOM1"/>
</dbReference>
<evidence type="ECO:0008006" key="9">
    <source>
        <dbReference type="Google" id="ProtNLM"/>
    </source>
</evidence>
<reference evidence="7 8" key="1">
    <citation type="submission" date="2020-02" db="EMBL/GenBank/DDBJ databases">
        <authorList>
            <person name="Ferguson B K."/>
        </authorList>
    </citation>
    <scope>NUCLEOTIDE SEQUENCE [LARGE SCALE GENOMIC DNA]</scope>
</reference>
<dbReference type="Gene3D" id="1.20.58.160">
    <property type="match status" value="1"/>
</dbReference>
<evidence type="ECO:0000259" key="6">
    <source>
        <dbReference type="PROSITE" id="PS50909"/>
    </source>
</evidence>
<accession>A0A6H5HSZ3</accession>
<keyword evidence="3" id="KW-0653">Protein transport</keyword>
<name>A0A6H5HSZ3_9HYME</name>
<feature type="compositionally biased region" description="Polar residues" evidence="4">
    <location>
        <begin position="422"/>
        <end position="431"/>
    </location>
</feature>
<feature type="domain" description="VHS" evidence="5">
    <location>
        <begin position="23"/>
        <end position="156"/>
    </location>
</feature>
<keyword evidence="2" id="KW-0813">Transport</keyword>
<feature type="compositionally biased region" description="Basic and acidic residues" evidence="4">
    <location>
        <begin position="432"/>
        <end position="450"/>
    </location>
</feature>
<dbReference type="GO" id="GO:0016020">
    <property type="term" value="C:membrane"/>
    <property type="evidence" value="ECO:0007669"/>
    <property type="project" value="TreeGrafter"/>
</dbReference>
<dbReference type="SUPFAM" id="SSF48464">
    <property type="entry name" value="ENTH/VHS domain"/>
    <property type="match status" value="1"/>
</dbReference>
<comment type="similarity">
    <text evidence="1">Belongs to the TOM1 family.</text>
</comment>
<feature type="domain" description="GAT" evidence="6">
    <location>
        <begin position="220"/>
        <end position="316"/>
    </location>
</feature>
<proteinExistence type="inferred from homology"/>
<evidence type="ECO:0000256" key="3">
    <source>
        <dbReference type="ARBA" id="ARBA00022927"/>
    </source>
</evidence>
<dbReference type="PIRSF" id="PIRSF036948">
    <property type="entry name" value="TOM1"/>
    <property type="match status" value="1"/>
</dbReference>
<protein>
    <recommendedName>
        <fullName evidence="9">VHS domain-containing protein</fullName>
    </recommendedName>
</protein>
<dbReference type="SUPFAM" id="SSF89009">
    <property type="entry name" value="GAT-like domain"/>
    <property type="match status" value="1"/>
</dbReference>
<organism evidence="7 8">
    <name type="scientific">Trichogramma brassicae</name>
    <dbReference type="NCBI Taxonomy" id="86971"/>
    <lineage>
        <taxon>Eukaryota</taxon>
        <taxon>Metazoa</taxon>
        <taxon>Ecdysozoa</taxon>
        <taxon>Arthropoda</taxon>
        <taxon>Hexapoda</taxon>
        <taxon>Insecta</taxon>
        <taxon>Pterygota</taxon>
        <taxon>Neoptera</taxon>
        <taxon>Endopterygota</taxon>
        <taxon>Hymenoptera</taxon>
        <taxon>Apocrita</taxon>
        <taxon>Proctotrupomorpha</taxon>
        <taxon>Chalcidoidea</taxon>
        <taxon>Trichogrammatidae</taxon>
        <taxon>Trichogramma</taxon>
    </lineage>
</organism>
<dbReference type="GO" id="GO:0030276">
    <property type="term" value="F:clathrin binding"/>
    <property type="evidence" value="ECO:0007669"/>
    <property type="project" value="TreeGrafter"/>
</dbReference>
<dbReference type="EMBL" id="CADCXV010000147">
    <property type="protein sequence ID" value="CAB0028456.1"/>
    <property type="molecule type" value="Genomic_DNA"/>
</dbReference>
<dbReference type="PANTHER" id="PTHR13856:SF137">
    <property type="entry name" value="GH05942P"/>
    <property type="match status" value="1"/>
</dbReference>
<dbReference type="CDD" id="cd03565">
    <property type="entry name" value="VHS_Tom1_like"/>
    <property type="match status" value="1"/>
</dbReference>
<evidence type="ECO:0000313" key="8">
    <source>
        <dbReference type="Proteomes" id="UP000479190"/>
    </source>
</evidence>
<dbReference type="Gene3D" id="1.25.40.90">
    <property type="match status" value="1"/>
</dbReference>
<feature type="region of interest" description="Disordered" evidence="4">
    <location>
        <begin position="417"/>
        <end position="450"/>
    </location>
</feature>
<evidence type="ECO:0000256" key="4">
    <source>
        <dbReference type="SAM" id="MobiDB-lite"/>
    </source>
</evidence>